<keyword evidence="5 9" id="KW-0812">Transmembrane</keyword>
<keyword evidence="6 9" id="KW-1133">Transmembrane helix</keyword>
<gene>
    <name evidence="10" type="ORF">JOL79_00380</name>
</gene>
<evidence type="ECO:0000256" key="6">
    <source>
        <dbReference type="ARBA" id="ARBA00022989"/>
    </source>
</evidence>
<evidence type="ECO:0000256" key="4">
    <source>
        <dbReference type="ARBA" id="ARBA00022475"/>
    </source>
</evidence>
<dbReference type="Proteomes" id="UP000674234">
    <property type="component" value="Unassembled WGS sequence"/>
</dbReference>
<keyword evidence="11" id="KW-1185">Reference proteome</keyword>
<proteinExistence type="inferred from homology"/>
<sequence>MTDEGKASTGSEEEAAVPAGRRFPAGDLARVAVFAALIAVLGLPGTLNVFGDAVPITLQTLGVMLTGAILGTWRGALAVAVLLVLVAAGLPLLAGGRGGLGVFTGPSAGFLIGWLPGAAVTGWIVERGGRAPGTVRLLVACLLGGVGVVYLLGVPVQAAVTGLSLGKTALLSAAFLPGDVAKAILTSVVARGTQRAYPDAVPAVHRERLRAGGR</sequence>
<evidence type="ECO:0000313" key="10">
    <source>
        <dbReference type="EMBL" id="MBP2702252.1"/>
    </source>
</evidence>
<protein>
    <recommendedName>
        <fullName evidence="8">Biotin transporter</fullName>
    </recommendedName>
</protein>
<feature type="transmembrane region" description="Helical" evidence="9">
    <location>
        <begin position="107"/>
        <end position="125"/>
    </location>
</feature>
<dbReference type="InterPro" id="IPR003784">
    <property type="entry name" value="BioY"/>
</dbReference>
<feature type="transmembrane region" description="Helical" evidence="9">
    <location>
        <begin position="28"/>
        <end position="47"/>
    </location>
</feature>
<keyword evidence="4 8" id="KW-1003">Cell membrane</keyword>
<dbReference type="EMBL" id="JAFCNB010000001">
    <property type="protein sequence ID" value="MBP2702252.1"/>
    <property type="molecule type" value="Genomic_DNA"/>
</dbReference>
<evidence type="ECO:0000256" key="7">
    <source>
        <dbReference type="ARBA" id="ARBA00023136"/>
    </source>
</evidence>
<keyword evidence="3 8" id="KW-0813">Transport</keyword>
<dbReference type="Pfam" id="PF02632">
    <property type="entry name" value="BioY"/>
    <property type="match status" value="1"/>
</dbReference>
<evidence type="ECO:0000256" key="5">
    <source>
        <dbReference type="ARBA" id="ARBA00022692"/>
    </source>
</evidence>
<dbReference type="RefSeq" id="WP_210153571.1">
    <property type="nucleotide sequence ID" value="NZ_JAFCNB010000001.1"/>
</dbReference>
<comment type="subcellular location">
    <subcellularLocation>
        <location evidence="1 8">Cell membrane</location>
        <topology evidence="1 8">Multi-pass membrane protein</topology>
    </subcellularLocation>
</comment>
<evidence type="ECO:0000256" key="8">
    <source>
        <dbReference type="PIRNR" id="PIRNR016661"/>
    </source>
</evidence>
<name>A0A941AH32_9ACTN</name>
<reference evidence="10" key="1">
    <citation type="submission" date="2021-02" db="EMBL/GenBank/DDBJ databases">
        <title>Draft genome sequence of Microbispora sp. RL4-1S isolated from rice leaves in Thailand.</title>
        <authorList>
            <person name="Muangham S."/>
            <person name="Duangmal K."/>
        </authorList>
    </citation>
    <scope>NUCLEOTIDE SEQUENCE</scope>
    <source>
        <strain evidence="10">RL4-1S</strain>
    </source>
</reference>
<evidence type="ECO:0000256" key="1">
    <source>
        <dbReference type="ARBA" id="ARBA00004651"/>
    </source>
</evidence>
<evidence type="ECO:0000256" key="2">
    <source>
        <dbReference type="ARBA" id="ARBA00010692"/>
    </source>
</evidence>
<dbReference type="PANTHER" id="PTHR34295">
    <property type="entry name" value="BIOTIN TRANSPORTER BIOY"/>
    <property type="match status" value="1"/>
</dbReference>
<dbReference type="GO" id="GO:0015225">
    <property type="term" value="F:biotin transmembrane transporter activity"/>
    <property type="evidence" value="ECO:0007669"/>
    <property type="project" value="UniProtKB-UniRule"/>
</dbReference>
<dbReference type="PIRSF" id="PIRSF016661">
    <property type="entry name" value="BioY"/>
    <property type="match status" value="1"/>
</dbReference>
<evidence type="ECO:0000313" key="11">
    <source>
        <dbReference type="Proteomes" id="UP000674234"/>
    </source>
</evidence>
<comment type="similarity">
    <text evidence="2 8">Belongs to the BioY family.</text>
</comment>
<organism evidence="10 11">
    <name type="scientific">Microbispora oryzae</name>
    <dbReference type="NCBI Taxonomy" id="2806554"/>
    <lineage>
        <taxon>Bacteria</taxon>
        <taxon>Bacillati</taxon>
        <taxon>Actinomycetota</taxon>
        <taxon>Actinomycetes</taxon>
        <taxon>Streptosporangiales</taxon>
        <taxon>Streptosporangiaceae</taxon>
        <taxon>Microbispora</taxon>
    </lineage>
</organism>
<accession>A0A941AH32</accession>
<dbReference type="AlphaFoldDB" id="A0A941AH32"/>
<evidence type="ECO:0000256" key="9">
    <source>
        <dbReference type="SAM" id="Phobius"/>
    </source>
</evidence>
<feature type="transmembrane region" description="Helical" evidence="9">
    <location>
        <begin position="137"/>
        <end position="160"/>
    </location>
</feature>
<feature type="transmembrane region" description="Helical" evidence="9">
    <location>
        <begin position="77"/>
        <end position="95"/>
    </location>
</feature>
<evidence type="ECO:0000256" key="3">
    <source>
        <dbReference type="ARBA" id="ARBA00022448"/>
    </source>
</evidence>
<keyword evidence="7 8" id="KW-0472">Membrane</keyword>
<dbReference type="PANTHER" id="PTHR34295:SF4">
    <property type="entry name" value="BIOTIN TRANSPORTER BIOY-RELATED"/>
    <property type="match status" value="1"/>
</dbReference>
<comment type="caution">
    <text evidence="10">The sequence shown here is derived from an EMBL/GenBank/DDBJ whole genome shotgun (WGS) entry which is preliminary data.</text>
</comment>
<dbReference type="GO" id="GO:0005886">
    <property type="term" value="C:plasma membrane"/>
    <property type="evidence" value="ECO:0007669"/>
    <property type="project" value="UniProtKB-SubCell"/>
</dbReference>
<dbReference type="Gene3D" id="1.10.1760.20">
    <property type="match status" value="1"/>
</dbReference>